<dbReference type="SUPFAM" id="SSF56821">
    <property type="entry name" value="Prismane protein-like"/>
    <property type="match status" value="1"/>
</dbReference>
<protein>
    <recommendedName>
        <fullName evidence="3">Acetyl-CoA decarbonylase/synthase complex subunit alpha</fullName>
    </recommendedName>
</protein>
<name>X1N0L3_9ZZZZ</name>
<dbReference type="PANTHER" id="PTHR30109">
    <property type="entry name" value="HYDROXYLAMINE REDUCTASE"/>
    <property type="match status" value="1"/>
</dbReference>
<dbReference type="GO" id="GO:0004601">
    <property type="term" value="F:peroxidase activity"/>
    <property type="evidence" value="ECO:0007669"/>
    <property type="project" value="TreeGrafter"/>
</dbReference>
<dbReference type="PANTHER" id="PTHR30109:SF6">
    <property type="entry name" value="ACETYL-COA DECARBONYLASE_SYNTHASE COMPLEX SUBUNIT ALPHA"/>
    <property type="match status" value="1"/>
</dbReference>
<evidence type="ECO:0000313" key="2">
    <source>
        <dbReference type="EMBL" id="GAI12139.1"/>
    </source>
</evidence>
<dbReference type="EMBL" id="BARV01003820">
    <property type="protein sequence ID" value="GAI12139.1"/>
    <property type="molecule type" value="Genomic_DNA"/>
</dbReference>
<dbReference type="Gene3D" id="1.10.8.190">
    <property type="entry name" value="Carbon monoxide dehydrogenase alpha subunit. Chain M, domain 1"/>
    <property type="match status" value="1"/>
</dbReference>
<dbReference type="InterPro" id="IPR011254">
    <property type="entry name" value="Prismane-like_sf"/>
</dbReference>
<dbReference type="GO" id="GO:0042542">
    <property type="term" value="P:response to hydrogen peroxide"/>
    <property type="evidence" value="ECO:0007669"/>
    <property type="project" value="TreeGrafter"/>
</dbReference>
<gene>
    <name evidence="2" type="ORF">S06H3_08892</name>
</gene>
<keyword evidence="1" id="KW-0533">Nickel</keyword>
<evidence type="ECO:0008006" key="3">
    <source>
        <dbReference type="Google" id="ProtNLM"/>
    </source>
</evidence>
<dbReference type="InterPro" id="IPR004137">
    <property type="entry name" value="HCP/CODH"/>
</dbReference>
<comment type="caution">
    <text evidence="2">The sequence shown here is derived from an EMBL/GenBank/DDBJ whole genome shotgun (WGS) entry which is preliminary data.</text>
</comment>
<organism evidence="2">
    <name type="scientific">marine sediment metagenome</name>
    <dbReference type="NCBI Taxonomy" id="412755"/>
    <lineage>
        <taxon>unclassified sequences</taxon>
        <taxon>metagenomes</taxon>
        <taxon>ecological metagenomes</taxon>
    </lineage>
</organism>
<reference evidence="2" key="1">
    <citation type="journal article" date="2014" name="Front. Microbiol.">
        <title>High frequency of phylogenetically diverse reductive dehalogenase-homologous genes in deep subseafloor sedimentary metagenomes.</title>
        <authorList>
            <person name="Kawai M."/>
            <person name="Futagami T."/>
            <person name="Toyoda A."/>
            <person name="Takaki Y."/>
            <person name="Nishi S."/>
            <person name="Hori S."/>
            <person name="Arai W."/>
            <person name="Tsubouchi T."/>
            <person name="Morono Y."/>
            <person name="Uchiyama I."/>
            <person name="Ito T."/>
            <person name="Fujiyama A."/>
            <person name="Inagaki F."/>
            <person name="Takami H."/>
        </authorList>
    </citation>
    <scope>NUCLEOTIDE SEQUENCE</scope>
    <source>
        <strain evidence="2">Expedition CK06-06</strain>
    </source>
</reference>
<accession>X1N0L3</accession>
<evidence type="ECO:0000256" key="1">
    <source>
        <dbReference type="ARBA" id="ARBA00022596"/>
    </source>
</evidence>
<sequence length="223" mass="24853">MAEVKALTKKQEEVRQLIKAEIPWEPVGPTPMPEIPDLRSWDMRLLKTYKPWYAPFCDLCCLCTYGKCDLTQGRRGACGLDIATQQARIILLACLMGCSAHAGHAGHILEFLIEKHGPDKKIDMGTFIELEAPNIRTVTGLKPETLGDLKTVIEYVYKEITHLLDSTHFGQEGSYLDYESKALHASMLDHVGMEVADIAQIVGFDFPTSVADTPMIDMGWEAV</sequence>
<feature type="non-terminal residue" evidence="2">
    <location>
        <position position="223"/>
    </location>
</feature>
<dbReference type="GO" id="GO:0050418">
    <property type="term" value="F:hydroxylamine reductase activity"/>
    <property type="evidence" value="ECO:0007669"/>
    <property type="project" value="TreeGrafter"/>
</dbReference>
<dbReference type="AlphaFoldDB" id="X1N0L3"/>
<dbReference type="Pfam" id="PF03063">
    <property type="entry name" value="Prismane"/>
    <property type="match status" value="2"/>
</dbReference>
<proteinExistence type="predicted"/>